<comment type="caution">
    <text evidence="2">The sequence shown here is derived from an EMBL/GenBank/DDBJ whole genome shotgun (WGS) entry which is preliminary data.</text>
</comment>
<reference evidence="3" key="1">
    <citation type="submission" date="2017-09" db="EMBL/GenBank/DDBJ databases">
        <title>Depth-based differentiation of microbial function through sediment-hosted aquifers and enrichment of novel symbionts in the deep terrestrial subsurface.</title>
        <authorList>
            <person name="Probst A.J."/>
            <person name="Ladd B."/>
            <person name="Jarett J.K."/>
            <person name="Geller-Mcgrath D.E."/>
            <person name="Sieber C.M.K."/>
            <person name="Emerson J.B."/>
            <person name="Anantharaman K."/>
            <person name="Thomas B.C."/>
            <person name="Malmstrom R."/>
            <person name="Stieglmeier M."/>
            <person name="Klingl A."/>
            <person name="Woyke T."/>
            <person name="Ryan C.M."/>
            <person name="Banfield J.F."/>
        </authorList>
    </citation>
    <scope>NUCLEOTIDE SEQUENCE [LARGE SCALE GENOMIC DNA]</scope>
</reference>
<keyword evidence="1" id="KW-0812">Transmembrane</keyword>
<evidence type="ECO:0000313" key="2">
    <source>
        <dbReference type="EMBL" id="PJE61872.1"/>
    </source>
</evidence>
<dbReference type="AlphaFoldDB" id="A0A2M8KPM0"/>
<dbReference type="EMBL" id="PFEC01000041">
    <property type="protein sequence ID" value="PJE61872.1"/>
    <property type="molecule type" value="Genomic_DNA"/>
</dbReference>
<accession>A0A2M8KPM0</accession>
<name>A0A2M8KPM0_9BACT</name>
<feature type="transmembrane region" description="Helical" evidence="1">
    <location>
        <begin position="6"/>
        <end position="23"/>
    </location>
</feature>
<keyword evidence="1" id="KW-0472">Membrane</keyword>
<evidence type="ECO:0000313" key="3">
    <source>
        <dbReference type="Proteomes" id="UP000230222"/>
    </source>
</evidence>
<keyword evidence="1" id="KW-1133">Transmembrane helix</keyword>
<sequence>MEFNRLISLILGFIILILAFVWISNKFRANKSTVQTNQPTITVTIAPTEKVEAKTENGGWNPFAFLFNKQTPTPTQTNTSSNTNKAINGATITPKFQTKVNVIEKEQMRDISKTNQPTGVETISKTYTNTNMTTKNPTQQIPETGAFTALLPILSLMLAGGIAMKKSS</sequence>
<proteinExistence type="predicted"/>
<evidence type="ECO:0000256" key="1">
    <source>
        <dbReference type="SAM" id="Phobius"/>
    </source>
</evidence>
<gene>
    <name evidence="2" type="ORF">COU87_02200</name>
</gene>
<protein>
    <submittedName>
        <fullName evidence="2">Uncharacterized protein</fullName>
    </submittedName>
</protein>
<feature type="transmembrane region" description="Helical" evidence="1">
    <location>
        <begin position="145"/>
        <end position="164"/>
    </location>
</feature>
<organism evidence="2 3">
    <name type="scientific">Candidatus Roizmanbacteria bacterium CG10_big_fil_rev_8_21_14_0_10_39_12</name>
    <dbReference type="NCBI Taxonomy" id="1974852"/>
    <lineage>
        <taxon>Bacteria</taxon>
        <taxon>Candidatus Roizmaniibacteriota</taxon>
    </lineage>
</organism>
<dbReference type="Proteomes" id="UP000230222">
    <property type="component" value="Unassembled WGS sequence"/>
</dbReference>